<reference evidence="1 2" key="1">
    <citation type="submission" date="2012-06" db="EMBL/GenBank/DDBJ databases">
        <title>Finished chromosome of genome of Crinalium epipsammum PCC 9333.</title>
        <authorList>
            <consortium name="US DOE Joint Genome Institute"/>
            <person name="Gugger M."/>
            <person name="Coursin T."/>
            <person name="Rippka R."/>
            <person name="Tandeau De Marsac N."/>
            <person name="Huntemann M."/>
            <person name="Wei C.-L."/>
            <person name="Han J."/>
            <person name="Detter J.C."/>
            <person name="Han C."/>
            <person name="Tapia R."/>
            <person name="Davenport K."/>
            <person name="Daligault H."/>
            <person name="Erkkila T."/>
            <person name="Gu W."/>
            <person name="Munk A.C.C."/>
            <person name="Teshima H."/>
            <person name="Xu Y."/>
            <person name="Chain P."/>
            <person name="Chen A."/>
            <person name="Krypides N."/>
            <person name="Mavromatis K."/>
            <person name="Markowitz V."/>
            <person name="Szeto E."/>
            <person name="Ivanova N."/>
            <person name="Mikhailova N."/>
            <person name="Ovchinnikova G."/>
            <person name="Pagani I."/>
            <person name="Pati A."/>
            <person name="Goodwin L."/>
            <person name="Peters L."/>
            <person name="Pitluck S."/>
            <person name="Woyke T."/>
            <person name="Kerfeld C."/>
        </authorList>
    </citation>
    <scope>NUCLEOTIDE SEQUENCE [LARGE SCALE GENOMIC DNA]</scope>
    <source>
        <strain evidence="1 2">PCC 9333</strain>
    </source>
</reference>
<name>K9W6R7_9CYAN</name>
<dbReference type="EMBL" id="CP003620">
    <property type="protein sequence ID" value="AFZ15462.1"/>
    <property type="molecule type" value="Genomic_DNA"/>
</dbReference>
<proteinExistence type="predicted"/>
<dbReference type="KEGG" id="cep:Cri9333_4683"/>
<accession>K9W6R7</accession>
<evidence type="ECO:0000313" key="2">
    <source>
        <dbReference type="Proteomes" id="UP000010472"/>
    </source>
</evidence>
<dbReference type="eggNOG" id="ENOG50332AS">
    <property type="taxonomic scope" value="Bacteria"/>
</dbReference>
<organism evidence="1 2">
    <name type="scientific">Crinalium epipsammum PCC 9333</name>
    <dbReference type="NCBI Taxonomy" id="1173022"/>
    <lineage>
        <taxon>Bacteria</taxon>
        <taxon>Bacillati</taxon>
        <taxon>Cyanobacteriota</taxon>
        <taxon>Cyanophyceae</taxon>
        <taxon>Gomontiellales</taxon>
        <taxon>Gomontiellaceae</taxon>
        <taxon>Crinalium</taxon>
    </lineage>
</organism>
<sequence>MLNLFVKGITTATLTVMLSYLNSNLTASLATFDLRQLLSSDSAIAQVLTGQFVSTSSQDTLIIPGSRVGAVTSKTTRKDLVKLFGASRLKDGSIYGAEGIGKFSVTRVNLGAEKSFTVVWSNNAKTKPVSVTDLGTAWKTPEGIGVGTSLTQLRQKLGEFKLFGLGWDYSGTVLLEKTKLSRYHRKLMIQVEAAPNAANKFPKDYRVVSGDHELYSNNPHWKPLGIRVGEISVVLNSSK</sequence>
<dbReference type="Proteomes" id="UP000010472">
    <property type="component" value="Chromosome"/>
</dbReference>
<keyword evidence="2" id="KW-1185">Reference proteome</keyword>
<dbReference type="OrthoDB" id="1144014at2"/>
<evidence type="ECO:0000313" key="1">
    <source>
        <dbReference type="EMBL" id="AFZ15462.1"/>
    </source>
</evidence>
<dbReference type="HOGENOM" id="CLU_087931_0_0_3"/>
<dbReference type="PATRIC" id="fig|1173022.3.peg.5057"/>
<dbReference type="AlphaFoldDB" id="K9W6R7"/>
<protein>
    <submittedName>
        <fullName evidence="1">Uncharacterized protein</fullName>
    </submittedName>
</protein>
<gene>
    <name evidence="1" type="ORF">Cri9333_4683</name>
</gene>
<dbReference type="RefSeq" id="WP_015205552.1">
    <property type="nucleotide sequence ID" value="NC_019753.1"/>
</dbReference>